<sequence length="299" mass="34336">MTSRDRDRFRKYESGSNKRARKQQKVEFIKKQTGFFNKYLNPTTSKENYVTDVPKSNCEYVNITYDSSTNISEQKSPLISETDHVLQDNVSTSFENQDSVENLLTTSNNNQSSAAKNVSNSTFESLVVMTDLTDPGNWPIPLGHDLFPINANGLCTTGINDWRHLSRILNKHENSPNHLQSLKAWHELKTRVSTCHTIDNYHMKIMEKEKAHWRNVLLRILAAIQYLAKNNDALRGSSDVLYEKNNGKFLGIIEMLAKFDPVISEHVRRIKENETHVHYLGHTIQDSLISTMAQEVKLK</sequence>
<dbReference type="Proteomes" id="UP000007819">
    <property type="component" value="Chromosome X"/>
</dbReference>
<feature type="region of interest" description="Disordered" evidence="1">
    <location>
        <begin position="1"/>
        <end position="24"/>
    </location>
</feature>
<proteinExistence type="predicted"/>
<evidence type="ECO:0000313" key="2">
    <source>
        <dbReference type="EnsemblMetazoa" id="XP_008178798.1"/>
    </source>
</evidence>
<dbReference type="GeneID" id="100159365"/>
<dbReference type="KEGG" id="api:100159365"/>
<dbReference type="RefSeq" id="XP_008178798.1">
    <property type="nucleotide sequence ID" value="XM_008180576.1"/>
</dbReference>
<reference evidence="2" key="2">
    <citation type="submission" date="2022-06" db="UniProtKB">
        <authorList>
            <consortium name="EnsemblMetazoa"/>
        </authorList>
    </citation>
    <scope>IDENTIFICATION</scope>
</reference>
<dbReference type="AlphaFoldDB" id="A0A8R1WY38"/>
<accession>A0A8R1WY38</accession>
<dbReference type="OrthoDB" id="6622725at2759"/>
<dbReference type="PANTHER" id="PTHR45749">
    <property type="match status" value="1"/>
</dbReference>
<keyword evidence="3" id="KW-1185">Reference proteome</keyword>
<dbReference type="EnsemblMetazoa" id="XM_008180576.1">
    <property type="protein sequence ID" value="XP_008178798.1"/>
    <property type="gene ID" value="LOC100159365"/>
</dbReference>
<dbReference type="PANTHER" id="PTHR45749:SF35">
    <property type="entry name" value="AC-LIKE TRANSPOSASE-RELATED"/>
    <property type="match status" value="1"/>
</dbReference>
<evidence type="ECO:0000313" key="3">
    <source>
        <dbReference type="Proteomes" id="UP000007819"/>
    </source>
</evidence>
<organism evidence="2 3">
    <name type="scientific">Acyrthosiphon pisum</name>
    <name type="common">Pea aphid</name>
    <dbReference type="NCBI Taxonomy" id="7029"/>
    <lineage>
        <taxon>Eukaryota</taxon>
        <taxon>Metazoa</taxon>
        <taxon>Ecdysozoa</taxon>
        <taxon>Arthropoda</taxon>
        <taxon>Hexapoda</taxon>
        <taxon>Insecta</taxon>
        <taxon>Pterygota</taxon>
        <taxon>Neoptera</taxon>
        <taxon>Paraneoptera</taxon>
        <taxon>Hemiptera</taxon>
        <taxon>Sternorrhyncha</taxon>
        <taxon>Aphidomorpha</taxon>
        <taxon>Aphidoidea</taxon>
        <taxon>Aphididae</taxon>
        <taxon>Macrosiphini</taxon>
        <taxon>Acyrthosiphon</taxon>
    </lineage>
</organism>
<protein>
    <submittedName>
        <fullName evidence="2">Uncharacterized protein</fullName>
    </submittedName>
</protein>
<evidence type="ECO:0000256" key="1">
    <source>
        <dbReference type="SAM" id="MobiDB-lite"/>
    </source>
</evidence>
<name>A0A8R1WY38_ACYPI</name>
<feature type="compositionally biased region" description="Basic and acidic residues" evidence="1">
    <location>
        <begin position="1"/>
        <end position="13"/>
    </location>
</feature>
<reference evidence="3" key="1">
    <citation type="submission" date="2010-06" db="EMBL/GenBank/DDBJ databases">
        <authorList>
            <person name="Jiang H."/>
            <person name="Abraham K."/>
            <person name="Ali S."/>
            <person name="Alsbrooks S.L."/>
            <person name="Anim B.N."/>
            <person name="Anosike U.S."/>
            <person name="Attaway T."/>
            <person name="Bandaranaike D.P."/>
            <person name="Battles P.K."/>
            <person name="Bell S.N."/>
            <person name="Bell A.V."/>
            <person name="Beltran B."/>
            <person name="Bickham C."/>
            <person name="Bustamante Y."/>
            <person name="Caleb T."/>
            <person name="Canada A."/>
            <person name="Cardenas V."/>
            <person name="Carter K."/>
            <person name="Chacko J."/>
            <person name="Chandrabose M.N."/>
            <person name="Chavez D."/>
            <person name="Chavez A."/>
            <person name="Chen L."/>
            <person name="Chu H.-S."/>
            <person name="Claassen K.J."/>
            <person name="Cockrell R."/>
            <person name="Collins M."/>
            <person name="Cooper J.A."/>
            <person name="Cree A."/>
            <person name="Curry S.M."/>
            <person name="Da Y."/>
            <person name="Dao M.D."/>
            <person name="Das B."/>
            <person name="Davila M.-L."/>
            <person name="Davy-Carroll L."/>
            <person name="Denson S."/>
            <person name="Dinh H."/>
            <person name="Ebong V.E."/>
            <person name="Edwards J.R."/>
            <person name="Egan A."/>
            <person name="El-Daye J."/>
            <person name="Escobedo L."/>
            <person name="Fernandez S."/>
            <person name="Fernando P.R."/>
            <person name="Flagg N."/>
            <person name="Forbes L.D."/>
            <person name="Fowler R.G."/>
            <person name="Fu Q."/>
            <person name="Gabisi R.A."/>
            <person name="Ganer J."/>
            <person name="Garbino Pronczuk A."/>
            <person name="Garcia R.M."/>
            <person name="Garner T."/>
            <person name="Garrett T.E."/>
            <person name="Gonzalez D.A."/>
            <person name="Hamid H."/>
            <person name="Hawkins E.S."/>
            <person name="Hirani K."/>
            <person name="Hogues M.E."/>
            <person name="Hollins B."/>
            <person name="Hsiao C.-H."/>
            <person name="Jabil R."/>
            <person name="James M.L."/>
            <person name="Jhangiani S.N."/>
            <person name="Johnson B."/>
            <person name="Johnson Q."/>
            <person name="Joshi V."/>
            <person name="Kalu J.B."/>
            <person name="Kam C."/>
            <person name="Kashfia A."/>
            <person name="Keebler J."/>
            <person name="Kisamo H."/>
            <person name="Kovar C.L."/>
            <person name="Lago L.A."/>
            <person name="Lai C.-Y."/>
            <person name="Laidlaw J."/>
            <person name="Lara F."/>
            <person name="Le T.-K."/>
            <person name="Lee S.L."/>
            <person name="Legall F.H."/>
            <person name="Lemon S.J."/>
            <person name="Lewis L.R."/>
            <person name="Li B."/>
            <person name="Liu Y."/>
            <person name="Liu Y.-S."/>
            <person name="Lopez J."/>
            <person name="Lozado R.J."/>
            <person name="Lu J."/>
            <person name="Madu R.C."/>
            <person name="Maheshwari M."/>
            <person name="Maheshwari R."/>
            <person name="Malloy K."/>
            <person name="Martinez E."/>
            <person name="Mathew T."/>
            <person name="Mercado I.C."/>
            <person name="Mercado C."/>
            <person name="Meyer B."/>
            <person name="Montgomery K."/>
            <person name="Morgan M.B."/>
            <person name="Munidasa M."/>
            <person name="Nazareth L.V."/>
            <person name="Nelson J."/>
            <person name="Ng B.M."/>
            <person name="Nguyen N.B."/>
            <person name="Nguyen P.Q."/>
            <person name="Nguyen T."/>
            <person name="Obregon M."/>
            <person name="Okwuonu G.O."/>
            <person name="Onwere C.G."/>
            <person name="Orozco G."/>
            <person name="Parra A."/>
            <person name="Patel S."/>
            <person name="Patil S."/>
            <person name="Perez A."/>
            <person name="Perez Y."/>
            <person name="Pham C."/>
            <person name="Primus E.L."/>
            <person name="Pu L.-L."/>
            <person name="Puazo M."/>
            <person name="Qin X."/>
            <person name="Quiroz J.B."/>
            <person name="Reese J."/>
            <person name="Richards S."/>
            <person name="Rives C.M."/>
            <person name="Robberts R."/>
            <person name="Ruiz S.J."/>
            <person name="Ruiz M.J."/>
            <person name="Santibanez J."/>
            <person name="Schneider B.W."/>
            <person name="Sisson I."/>
            <person name="Smith M."/>
            <person name="Sodergren E."/>
            <person name="Song X.-Z."/>
            <person name="Song B.B."/>
            <person name="Summersgill H."/>
            <person name="Thelus R."/>
            <person name="Thornton R.D."/>
            <person name="Trejos Z.Y."/>
            <person name="Usmani K."/>
            <person name="Vattathil S."/>
            <person name="Villasana D."/>
            <person name="Walker D.L."/>
            <person name="Wang S."/>
            <person name="Wang K."/>
            <person name="White C.S."/>
            <person name="Williams A.C."/>
            <person name="Williamson J."/>
            <person name="Wilson K."/>
            <person name="Woghiren I.O."/>
            <person name="Woodworth J.R."/>
            <person name="Worley K.C."/>
            <person name="Wright R.A."/>
            <person name="Wu W."/>
            <person name="Young L."/>
            <person name="Zhang L."/>
            <person name="Zhang J."/>
            <person name="Zhu Y."/>
            <person name="Muzny D.M."/>
            <person name="Weinstock G."/>
            <person name="Gibbs R.A."/>
        </authorList>
    </citation>
    <scope>NUCLEOTIDE SEQUENCE [LARGE SCALE GENOMIC DNA]</scope>
    <source>
        <strain evidence="3">LSR1</strain>
    </source>
</reference>